<dbReference type="InterPro" id="IPR001228">
    <property type="entry name" value="IspD"/>
</dbReference>
<evidence type="ECO:0000256" key="3">
    <source>
        <dbReference type="ARBA" id="ARBA00001968"/>
    </source>
</evidence>
<dbReference type="CDD" id="cd02516">
    <property type="entry name" value="CDP-ME_synthetase"/>
    <property type="match status" value="1"/>
</dbReference>
<keyword evidence="8 14" id="KW-0808">Transferase</keyword>
<feature type="domain" description="2-C-methyl-D-erythritol 2,4-cyclodiphosphate synthase" evidence="15">
    <location>
        <begin position="227"/>
        <end position="378"/>
    </location>
</feature>
<comment type="pathway">
    <text evidence="5 14">Isoprenoid biosynthesis; isopentenyl diphosphate biosynthesis via DXP pathway; isopentenyl diphosphate from 1-deoxy-D-xylulose 5-phosphate: step 2/6.</text>
</comment>
<dbReference type="Pfam" id="PF02542">
    <property type="entry name" value="YgbB"/>
    <property type="match status" value="1"/>
</dbReference>
<dbReference type="HAMAP" id="MF_00107">
    <property type="entry name" value="IspF"/>
    <property type="match status" value="1"/>
</dbReference>
<keyword evidence="13 14" id="KW-0511">Multifunctional enzyme</keyword>
<feature type="binding site" evidence="14">
    <location>
        <begin position="356"/>
        <end position="359"/>
    </location>
    <ligand>
        <name>4-CDP-2-C-methyl-D-erythritol 2-phosphate</name>
        <dbReference type="ChEBI" id="CHEBI:57919"/>
    </ligand>
</feature>
<organism evidence="16 17">
    <name type="scientific">Sphingomonas qomolangmaensis</name>
    <dbReference type="NCBI Taxonomy" id="2918765"/>
    <lineage>
        <taxon>Bacteria</taxon>
        <taxon>Pseudomonadati</taxon>
        <taxon>Pseudomonadota</taxon>
        <taxon>Alphaproteobacteria</taxon>
        <taxon>Sphingomonadales</taxon>
        <taxon>Sphingomonadaceae</taxon>
        <taxon>Sphingomonas</taxon>
    </lineage>
</organism>
<comment type="catalytic activity">
    <reaction evidence="1 14">
        <text>4-CDP-2-C-methyl-D-erythritol 2-phosphate = 2-C-methyl-D-erythritol 2,4-cyclic diphosphate + CMP</text>
        <dbReference type="Rhea" id="RHEA:23864"/>
        <dbReference type="ChEBI" id="CHEBI:57919"/>
        <dbReference type="ChEBI" id="CHEBI:58483"/>
        <dbReference type="ChEBI" id="CHEBI:60377"/>
        <dbReference type="EC" id="4.6.1.12"/>
    </reaction>
</comment>
<feature type="site" description="Transition state stabilizer" evidence="14">
    <location>
        <position position="258"/>
    </location>
</feature>
<evidence type="ECO:0000313" key="16">
    <source>
        <dbReference type="EMBL" id="UUL83474.1"/>
    </source>
</evidence>
<evidence type="ECO:0000259" key="15">
    <source>
        <dbReference type="Pfam" id="PF02542"/>
    </source>
</evidence>
<feature type="region of interest" description="2-C-methyl-D-erythritol 4-phosphate cytidylyltransferase" evidence="14">
    <location>
        <begin position="1"/>
        <end position="226"/>
    </location>
</feature>
<dbReference type="PROSITE" id="PS01350">
    <property type="entry name" value="ISPF"/>
    <property type="match status" value="1"/>
</dbReference>
<dbReference type="NCBIfam" id="TIGR00453">
    <property type="entry name" value="ispD"/>
    <property type="match status" value="1"/>
</dbReference>
<feature type="site" description="Positions MEP for the nucleophilic attack" evidence="14">
    <location>
        <position position="150"/>
    </location>
</feature>
<evidence type="ECO:0000256" key="1">
    <source>
        <dbReference type="ARBA" id="ARBA00000200"/>
    </source>
</evidence>
<proteinExistence type="inferred from homology"/>
<comment type="similarity">
    <text evidence="14">In the N-terminal section; belongs to the IspD/TarI cytidylyltransferase family. IspD subfamily.</text>
</comment>
<feature type="site" description="Positions MEP for the nucleophilic attack" evidence="14">
    <location>
        <position position="205"/>
    </location>
</feature>
<dbReference type="RefSeq" id="WP_256507313.1">
    <property type="nucleotide sequence ID" value="NZ_CP101740.1"/>
</dbReference>
<comment type="pathway">
    <text evidence="4 14">Isoprenoid biosynthesis; isopentenyl diphosphate biosynthesis via DXP pathway; isopentenyl diphosphate from 1-deoxy-D-xylulose 5-phosphate: step 4/6.</text>
</comment>
<evidence type="ECO:0000256" key="9">
    <source>
        <dbReference type="ARBA" id="ARBA00022695"/>
    </source>
</evidence>
<evidence type="ECO:0000256" key="7">
    <source>
        <dbReference type="ARBA" id="ARBA00009789"/>
    </source>
</evidence>
<accession>A0ABY5LCL8</accession>
<feature type="binding site" evidence="14">
    <location>
        <position position="363"/>
    </location>
    <ligand>
        <name>4-CDP-2-C-methyl-D-erythritol 2-phosphate</name>
        <dbReference type="ChEBI" id="CHEBI:57919"/>
    </ligand>
</feature>
<dbReference type="InterPro" id="IPR003526">
    <property type="entry name" value="MECDP_synthase"/>
</dbReference>
<protein>
    <recommendedName>
        <fullName evidence="14">Bifunctional enzyme IspD/IspF</fullName>
    </recommendedName>
    <domain>
        <recommendedName>
            <fullName evidence="14">2-C-methyl-D-erythritol 4-phosphate cytidylyltransferase</fullName>
            <ecNumber evidence="14">2.7.7.60</ecNumber>
        </recommendedName>
        <alternativeName>
            <fullName evidence="14">4-diphosphocytidyl-2C-methyl-D-erythritol synthase</fullName>
        </alternativeName>
        <alternativeName>
            <fullName evidence="14">MEP cytidylyltransferase</fullName>
            <shortName evidence="14">MCT</shortName>
        </alternativeName>
    </domain>
    <domain>
        <recommendedName>
            <fullName evidence="14">2-C-methyl-D-erythritol 2,4-cyclodiphosphate synthase</fullName>
            <shortName evidence="14">MECDP-synthase</shortName>
            <shortName evidence="14">MECPP-synthase</shortName>
            <shortName evidence="14">MECPS</shortName>
            <ecNumber evidence="14">4.6.1.12</ecNumber>
        </recommendedName>
    </domain>
</protein>
<comment type="similarity">
    <text evidence="6">Belongs to the IspF family.</text>
</comment>
<dbReference type="EC" id="2.7.7.60" evidence="14"/>
<feature type="binding site" evidence="14">
    <location>
        <position position="366"/>
    </location>
    <ligand>
        <name>4-CDP-2-C-methyl-D-erythritol 2-phosphate</name>
        <dbReference type="ChEBI" id="CHEBI:57919"/>
    </ligand>
</feature>
<dbReference type="Pfam" id="PF01128">
    <property type="entry name" value="IspD"/>
    <property type="match status" value="1"/>
</dbReference>
<comment type="caution">
    <text evidence="14">Lacks conserved residue(s) required for the propagation of feature annotation.</text>
</comment>
<dbReference type="PANTHER" id="PTHR43181:SF1">
    <property type="entry name" value="2-C-METHYL-D-ERYTHRITOL 2,4-CYCLODIPHOSPHATE SYNTHASE, CHLOROPLASTIC"/>
    <property type="match status" value="1"/>
</dbReference>
<reference evidence="16" key="1">
    <citation type="submission" date="2022-07" db="EMBL/GenBank/DDBJ databases">
        <title>Sphingomonas sp. nov., a novel bacterium isolated from the north slope of the Mount Everest.</title>
        <authorList>
            <person name="Cui X."/>
            <person name="Liu Y."/>
        </authorList>
    </citation>
    <scope>NUCLEOTIDE SEQUENCE</scope>
    <source>
        <strain evidence="16">S5-59</strain>
    </source>
</reference>
<evidence type="ECO:0000256" key="2">
    <source>
        <dbReference type="ARBA" id="ARBA00001282"/>
    </source>
</evidence>
<dbReference type="InterPro" id="IPR018294">
    <property type="entry name" value="ISPD_synthase_CS"/>
</dbReference>
<feature type="binding site" evidence="14">
    <location>
        <position position="266"/>
    </location>
    <ligand>
        <name>a divalent metal cation</name>
        <dbReference type="ChEBI" id="CHEBI:60240"/>
    </ligand>
</feature>
<evidence type="ECO:0000256" key="8">
    <source>
        <dbReference type="ARBA" id="ARBA00022679"/>
    </source>
</evidence>
<dbReference type="InterPro" id="IPR020555">
    <property type="entry name" value="MECDP_synthase_CS"/>
</dbReference>
<dbReference type="HAMAP" id="MF_00108">
    <property type="entry name" value="IspD"/>
    <property type="match status" value="1"/>
</dbReference>
<dbReference type="Gene3D" id="3.30.1330.50">
    <property type="entry name" value="2-C-methyl-D-erythritol 2,4-cyclodiphosphate synthase"/>
    <property type="match status" value="1"/>
</dbReference>
<comment type="similarity">
    <text evidence="7">Belongs to the IspD/TarI cytidylyltransferase family. IspD subfamily.</text>
</comment>
<comment type="catalytic activity">
    <reaction evidence="2 14">
        <text>2-C-methyl-D-erythritol 4-phosphate + CTP + H(+) = 4-CDP-2-C-methyl-D-erythritol + diphosphate</text>
        <dbReference type="Rhea" id="RHEA:13429"/>
        <dbReference type="ChEBI" id="CHEBI:15378"/>
        <dbReference type="ChEBI" id="CHEBI:33019"/>
        <dbReference type="ChEBI" id="CHEBI:37563"/>
        <dbReference type="ChEBI" id="CHEBI:57823"/>
        <dbReference type="ChEBI" id="CHEBI:58262"/>
        <dbReference type="EC" id="2.7.7.60"/>
    </reaction>
</comment>
<feature type="binding site" evidence="14">
    <location>
        <begin position="258"/>
        <end position="259"/>
    </location>
    <ligand>
        <name>4-CDP-2-C-methyl-D-erythritol 2-phosphate</name>
        <dbReference type="ChEBI" id="CHEBI:57919"/>
    </ligand>
</feature>
<feature type="site" description="Transition state stabilizer" evidence="14">
    <location>
        <position position="18"/>
    </location>
</feature>
<gene>
    <name evidence="14" type="primary">ispDF</name>
    <name evidence="16" type="ORF">NMP03_04405</name>
</gene>
<feature type="site" description="Transition state stabilizer" evidence="14">
    <location>
        <position position="357"/>
    </location>
</feature>
<evidence type="ECO:0000256" key="12">
    <source>
        <dbReference type="ARBA" id="ARBA00023239"/>
    </source>
</evidence>
<keyword evidence="12 14" id="KW-0456">Lyase</keyword>
<comment type="similarity">
    <text evidence="14">In the C-terminal section; belongs to the IspF family.</text>
</comment>
<name>A0ABY5LCL8_9SPHN</name>
<dbReference type="GO" id="GO:0050518">
    <property type="term" value="F:2-C-methyl-D-erythritol 4-phosphate cytidylyltransferase activity"/>
    <property type="evidence" value="ECO:0007669"/>
    <property type="project" value="UniProtKB-EC"/>
</dbReference>
<dbReference type="NCBIfam" id="TIGR00151">
    <property type="entry name" value="ispF"/>
    <property type="match status" value="1"/>
</dbReference>
<evidence type="ECO:0000256" key="6">
    <source>
        <dbReference type="ARBA" id="ARBA00008480"/>
    </source>
</evidence>
<evidence type="ECO:0000313" key="17">
    <source>
        <dbReference type="Proteomes" id="UP001058533"/>
    </source>
</evidence>
<sequence>MANHRTAALIVAAGQGIRAGSERPKQFAMLAGKPMLVHSYTALRDHPAIETVLVAIGDGQQADLHAALGDVRFVLGGATRRDSVRNGIDALIAQGFDQVLVHDAARPFLPSRVIDALVAALGDYPGAVPALPIADTLARAGALLGDTVSRDGLWRIQTPQAFRLPELMAAHRAWPADAEATDDAQMLRAIGHGVCIVEGDRMLEKITHPADFAAAEAAHGTALISRSASGYDVHRLEAGEELWLGGVLIPHDKGLSGHSDADVGLHAITDALLGTIAAGDIGMHFPPSDPQWKGADSAQFLQHAAGLVSAQGGIIDFVDLTLICEAPKIGPHRDGIRARIGELLHLPVTCVSVKATTTERLGFTGRGEGIAAMATATVRLPGVT</sequence>
<dbReference type="CDD" id="cd00554">
    <property type="entry name" value="MECDP_synthase"/>
    <property type="match status" value="1"/>
</dbReference>
<keyword evidence="11 14" id="KW-0414">Isoprene biosynthesis</keyword>
<evidence type="ECO:0000256" key="13">
    <source>
        <dbReference type="ARBA" id="ARBA00023268"/>
    </source>
</evidence>
<dbReference type="Proteomes" id="UP001058533">
    <property type="component" value="Chromosome"/>
</dbReference>
<feature type="binding site" evidence="14">
    <location>
        <position position="232"/>
    </location>
    <ligand>
        <name>a divalent metal cation</name>
        <dbReference type="ChEBI" id="CHEBI:60240"/>
    </ligand>
</feature>
<comment type="cofactor">
    <cofactor evidence="3 14">
        <name>a divalent metal cation</name>
        <dbReference type="ChEBI" id="CHEBI:60240"/>
    </cofactor>
</comment>
<dbReference type="InterPro" id="IPR029044">
    <property type="entry name" value="Nucleotide-diphossugar_trans"/>
</dbReference>
<keyword evidence="17" id="KW-1185">Reference proteome</keyword>
<dbReference type="InterPro" id="IPR034683">
    <property type="entry name" value="IspD/TarI"/>
</dbReference>
<dbReference type="SUPFAM" id="SSF53448">
    <property type="entry name" value="Nucleotide-diphospho-sugar transferases"/>
    <property type="match status" value="1"/>
</dbReference>
<dbReference type="InterPro" id="IPR026596">
    <property type="entry name" value="IspD/F"/>
</dbReference>
<evidence type="ECO:0000256" key="11">
    <source>
        <dbReference type="ARBA" id="ARBA00023229"/>
    </source>
</evidence>
<evidence type="ECO:0000256" key="10">
    <source>
        <dbReference type="ARBA" id="ARBA00022723"/>
    </source>
</evidence>
<feature type="binding site" evidence="14">
    <location>
        <begin position="232"/>
        <end position="234"/>
    </location>
    <ligand>
        <name>4-CDP-2-C-methyl-D-erythritol 2-phosphate</name>
        <dbReference type="ChEBI" id="CHEBI:57919"/>
    </ligand>
</feature>
<dbReference type="InterPro" id="IPR036571">
    <property type="entry name" value="MECDP_synthase_sf"/>
</dbReference>
<dbReference type="NCBIfam" id="NF006899">
    <property type="entry name" value="PRK09382.1"/>
    <property type="match status" value="1"/>
</dbReference>
<dbReference type="HAMAP" id="MF_01520">
    <property type="entry name" value="IspDF"/>
    <property type="match status" value="1"/>
</dbReference>
<dbReference type="PROSITE" id="PS01295">
    <property type="entry name" value="ISPD"/>
    <property type="match status" value="1"/>
</dbReference>
<evidence type="ECO:0000256" key="14">
    <source>
        <dbReference type="HAMAP-Rule" id="MF_01520"/>
    </source>
</evidence>
<evidence type="ECO:0000256" key="5">
    <source>
        <dbReference type="ARBA" id="ARBA00004787"/>
    </source>
</evidence>
<feature type="binding site" evidence="14">
    <location>
        <position position="234"/>
    </location>
    <ligand>
        <name>a divalent metal cation</name>
        <dbReference type="ChEBI" id="CHEBI:60240"/>
    </ligand>
</feature>
<keyword evidence="10 14" id="KW-0479">Metal-binding</keyword>
<feature type="region of interest" description="2-C-methyl-D-erythritol 2,4-cyclodiphosphate synthase" evidence="14">
    <location>
        <begin position="226"/>
        <end position="384"/>
    </location>
</feature>
<dbReference type="GO" id="GO:0008685">
    <property type="term" value="F:2-C-methyl-D-erythritol 2,4-cyclodiphosphate synthase activity"/>
    <property type="evidence" value="ECO:0007669"/>
    <property type="project" value="UniProtKB-EC"/>
</dbReference>
<comment type="function">
    <text evidence="14">Bifunctional enzyme that catalyzes the formation of 4-diphosphocytidyl-2-C-methyl-D-erythritol from CTP and 2-C-methyl-D-erythritol 4-phosphate (MEP) (IspD), and catalyzes the conversion of 4-diphosphocytidyl-2-C-methyl-D-erythritol 2-phosphate (CDP-ME2P) to 2-C-methyl-D-erythritol 2,4-cyclodiphosphate (ME-CPP) with a corresponding release of cytidine 5-monophosphate (CMP) (IspF).</text>
</comment>
<dbReference type="EC" id="4.6.1.12" evidence="14"/>
<feature type="site" description="Transition state stabilizer" evidence="14">
    <location>
        <position position="25"/>
    </location>
</feature>
<dbReference type="PANTHER" id="PTHR43181">
    <property type="entry name" value="2-C-METHYL-D-ERYTHRITOL 2,4-CYCLODIPHOSPHATE SYNTHASE, CHLOROPLASTIC"/>
    <property type="match status" value="1"/>
</dbReference>
<dbReference type="SUPFAM" id="SSF69765">
    <property type="entry name" value="IpsF-like"/>
    <property type="match status" value="1"/>
</dbReference>
<evidence type="ECO:0000256" key="4">
    <source>
        <dbReference type="ARBA" id="ARBA00004709"/>
    </source>
</evidence>
<keyword evidence="9 14" id="KW-0548">Nucleotidyltransferase</keyword>
<dbReference type="EMBL" id="CP101740">
    <property type="protein sequence ID" value="UUL83474.1"/>
    <property type="molecule type" value="Genomic_DNA"/>
</dbReference>
<dbReference type="Gene3D" id="3.90.550.10">
    <property type="entry name" value="Spore Coat Polysaccharide Biosynthesis Protein SpsA, Chain A"/>
    <property type="match status" value="1"/>
</dbReference>
<feature type="binding site" evidence="14">
    <location>
        <begin position="280"/>
        <end position="282"/>
    </location>
    <ligand>
        <name>4-CDP-2-C-methyl-D-erythritol 2-phosphate</name>
        <dbReference type="ChEBI" id="CHEBI:57919"/>
    </ligand>
</feature>